<organism evidence="1 2">
    <name type="scientific">Ectothiorhodospira marina</name>
    <dbReference type="NCBI Taxonomy" id="1396821"/>
    <lineage>
        <taxon>Bacteria</taxon>
        <taxon>Pseudomonadati</taxon>
        <taxon>Pseudomonadota</taxon>
        <taxon>Gammaproteobacteria</taxon>
        <taxon>Chromatiales</taxon>
        <taxon>Ectothiorhodospiraceae</taxon>
        <taxon>Ectothiorhodospira</taxon>
    </lineage>
</organism>
<protein>
    <submittedName>
        <fullName evidence="1">Uncharacterized protein</fullName>
    </submittedName>
</protein>
<dbReference type="AlphaFoldDB" id="A0A1H7N7L3"/>
<dbReference type="RefSeq" id="WP_090254034.1">
    <property type="nucleotide sequence ID" value="NZ_FOAA01000011.1"/>
</dbReference>
<gene>
    <name evidence="1" type="ORF">SAMN05444515_11138</name>
</gene>
<dbReference type="Proteomes" id="UP000199256">
    <property type="component" value="Unassembled WGS sequence"/>
</dbReference>
<evidence type="ECO:0000313" key="1">
    <source>
        <dbReference type="EMBL" id="SEL19503.1"/>
    </source>
</evidence>
<accession>A0A1H7N7L3</accession>
<dbReference type="STRING" id="1396821.SAMN05444515_11138"/>
<sequence>MTRTQTVFGFTLPDYLEPVDWTGREIRESKRGSIHAAAPPILERLHLAPHRLIDHLRGEAIIKTPVMLGSVEKLKQTIATFERKFVKGISEARRLFQPPIIT</sequence>
<proteinExistence type="predicted"/>
<evidence type="ECO:0000313" key="2">
    <source>
        <dbReference type="Proteomes" id="UP000199256"/>
    </source>
</evidence>
<dbReference type="OrthoDB" id="9814067at2"/>
<name>A0A1H7N7L3_9GAMM</name>
<dbReference type="EMBL" id="FOAA01000011">
    <property type="protein sequence ID" value="SEL19503.1"/>
    <property type="molecule type" value="Genomic_DNA"/>
</dbReference>
<reference evidence="2" key="1">
    <citation type="submission" date="2016-10" db="EMBL/GenBank/DDBJ databases">
        <authorList>
            <person name="Varghese N."/>
            <person name="Submissions S."/>
        </authorList>
    </citation>
    <scope>NUCLEOTIDE SEQUENCE [LARGE SCALE GENOMIC DNA]</scope>
    <source>
        <strain evidence="2">DSM 241</strain>
    </source>
</reference>
<keyword evidence="2" id="KW-1185">Reference proteome</keyword>